<evidence type="ECO:0000313" key="1">
    <source>
        <dbReference type="EMBL" id="QFS44306.1"/>
    </source>
</evidence>
<dbReference type="EMBL" id="CP045226">
    <property type="protein sequence ID" value="QFS44306.1"/>
    <property type="molecule type" value="Genomic_DNA"/>
</dbReference>
<dbReference type="Proteomes" id="UP000326678">
    <property type="component" value="Chromosome Gxm1"/>
</dbReference>
<protein>
    <submittedName>
        <fullName evidence="1">Uncharacterized protein</fullName>
    </submittedName>
</protein>
<reference evidence="1 2" key="1">
    <citation type="submission" date="2019-10" db="EMBL/GenBank/DDBJ databases">
        <title>Genomic and transcriptomic insights into the perfect genentic adaptation of a filamentous nitrogen-fixing cyanobacterium to rice fields.</title>
        <authorList>
            <person name="Chen Z."/>
        </authorList>
    </citation>
    <scope>NUCLEOTIDE SEQUENCE [LARGE SCALE GENOMIC DNA]</scope>
    <source>
        <strain evidence="1">CCNUC1</strain>
    </source>
</reference>
<proteinExistence type="predicted"/>
<gene>
    <name evidence="1" type="ORF">GXM_01779</name>
</gene>
<keyword evidence="2" id="KW-1185">Reference proteome</keyword>
<organism evidence="1 2">
    <name type="scientific">Nostoc sphaeroides CCNUC1</name>
    <dbReference type="NCBI Taxonomy" id="2653204"/>
    <lineage>
        <taxon>Bacteria</taxon>
        <taxon>Bacillati</taxon>
        <taxon>Cyanobacteriota</taxon>
        <taxon>Cyanophyceae</taxon>
        <taxon>Nostocales</taxon>
        <taxon>Nostocaceae</taxon>
        <taxon>Nostoc</taxon>
    </lineage>
</organism>
<name>A0A5P8VW00_9NOSO</name>
<evidence type="ECO:0000313" key="2">
    <source>
        <dbReference type="Proteomes" id="UP000326678"/>
    </source>
</evidence>
<accession>A0A5P8VW00</accession>
<dbReference type="KEGG" id="nsh:GXM_01779"/>
<dbReference type="AlphaFoldDB" id="A0A5P8VW00"/>
<sequence>MGGDSILVFLKQGNYVGFRTKFAHLLKGELCKAKRNQEVVIPIQDQKENIFRNMAWLTWVVYQ</sequence>